<organism evidence="2 3">
    <name type="scientific">Thermaerobacter marianensis (strain ATCC 700841 / DSM 12885 / JCM 10246 / 7p75a)</name>
    <dbReference type="NCBI Taxonomy" id="644966"/>
    <lineage>
        <taxon>Bacteria</taxon>
        <taxon>Bacillati</taxon>
        <taxon>Bacillota</taxon>
        <taxon>Clostridia</taxon>
        <taxon>Eubacteriales</taxon>
        <taxon>Clostridiales Family XVII. Incertae Sedis</taxon>
        <taxon>Thermaerobacter</taxon>
    </lineage>
</organism>
<reference evidence="2 3" key="1">
    <citation type="journal article" date="2010" name="Stand. Genomic Sci.">
        <title>Complete genome sequence of Thermaerobacter marianensis type strain (7p75a).</title>
        <authorList>
            <person name="Han C."/>
            <person name="Gu W."/>
            <person name="Zhang X."/>
            <person name="Lapidus A."/>
            <person name="Nolan M."/>
            <person name="Copeland A."/>
            <person name="Lucas S."/>
            <person name="Del Rio T.G."/>
            <person name="Tice H."/>
            <person name="Cheng J.F."/>
            <person name="Tapia R."/>
            <person name="Goodwin L."/>
            <person name="Pitluck S."/>
            <person name="Pagani I."/>
            <person name="Ivanova N."/>
            <person name="Mavromatis K."/>
            <person name="Mikhailova N."/>
            <person name="Pati A."/>
            <person name="Chen A."/>
            <person name="Palaniappan K."/>
            <person name="Land M."/>
            <person name="Hauser L."/>
            <person name="Chang Y.J."/>
            <person name="Jeffries C.D."/>
            <person name="Schneider S."/>
            <person name="Rohde M."/>
            <person name="Goker M."/>
            <person name="Pukall R."/>
            <person name="Woyke T."/>
            <person name="Bristow J."/>
            <person name="Eisen J.A."/>
            <person name="Markowitz V."/>
            <person name="Hugenholtz P."/>
            <person name="Kyrpides N.C."/>
            <person name="Klenk H.P."/>
            <person name="Detter J.C."/>
        </authorList>
    </citation>
    <scope>NUCLEOTIDE SEQUENCE [LARGE SCALE GENOMIC DNA]</scope>
    <source>
        <strain evidence="3">ATCC 700841 / DSM 12885 / JCM 10246 / 7p75a</strain>
    </source>
</reference>
<proteinExistence type="predicted"/>
<reference evidence="3" key="2">
    <citation type="journal article" date="2010" name="Stand. Genomic Sci.">
        <title>Complete genome sequence of Thermaerobacter marianensis type strain (7p75aT).</title>
        <authorList>
            <person name="Han C."/>
            <person name="Gu W."/>
            <person name="Zhang X."/>
            <person name="Lapidus A."/>
            <person name="Nolan M."/>
            <person name="Copeland A."/>
            <person name="Lucas S."/>
            <person name="Glavina Del Rio T."/>
            <person name="Tice H."/>
            <person name="Cheng J."/>
            <person name="Tapia R."/>
            <person name="Goodwin L."/>
            <person name="Pitluck S."/>
            <person name="Pagani I."/>
            <person name="Ivanova N."/>
            <person name="Mavromatis K."/>
            <person name="Mikhailova N."/>
            <person name="Pati A."/>
            <person name="Chen A."/>
            <person name="Palaniappan K."/>
            <person name="Land M."/>
            <person name="Hauser L."/>
            <person name="Chang Y."/>
            <person name="Jeffries C."/>
            <person name="Schneider S."/>
            <person name="Rohde M."/>
            <person name="Goker M."/>
            <person name="Pukall R."/>
            <person name="Woyke T."/>
            <person name="Bristow J."/>
            <person name="Eisen J."/>
            <person name="Markowitz V."/>
            <person name="Hugenholtz P."/>
            <person name="Kyrpides N."/>
            <person name="Klenk H."/>
            <person name="Detter J."/>
        </authorList>
    </citation>
    <scope>NUCLEOTIDE SEQUENCE [LARGE SCALE GENOMIC DNA]</scope>
    <source>
        <strain evidence="3">ATCC 700841 / DSM 12885 / JCM 10246 / 7p75a</strain>
    </source>
</reference>
<dbReference type="EC" id="3.5.2.9" evidence="2"/>
<name>E6SIT0_THEM7</name>
<accession>E6SIT0</accession>
<dbReference type="InterPro" id="IPR003692">
    <property type="entry name" value="Hydantoinase_B"/>
</dbReference>
<dbReference type="GO" id="GO:0017168">
    <property type="term" value="F:5-oxoprolinase (ATP-hydrolyzing) activity"/>
    <property type="evidence" value="ECO:0007669"/>
    <property type="project" value="UniProtKB-EC"/>
</dbReference>
<protein>
    <submittedName>
        <fullName evidence="2">5-oxoprolinase (ATP-hydrolyzing)</fullName>
        <ecNumber evidence="2">3.5.2.9</ecNumber>
    </submittedName>
</protein>
<keyword evidence="2" id="KW-0378">Hydrolase</keyword>
<evidence type="ECO:0000259" key="1">
    <source>
        <dbReference type="Pfam" id="PF02538"/>
    </source>
</evidence>
<sequence>MDPFTVEVIKEGLQATAQEMFIALGQSSQSPIIYEVLDYATGVTDGQGRLVAQGQGVPGFIGCLDFAVREALARFGEQLHPGDIVALNDPFMGGGTHLSDVTLLMPVFAGGRRVAFVASKAHWTEVGGMHPGSWSPDATEVYQEGLQLPCVKVVERGRTNHAVLQVIAANVRLPEQTLGDFWAQVAALKAGARRLEELCRRYGVDGVVQAMDALQQQGLAITRRALAEIPEGVYEAEDFIDGDERAGTDRIPVRVRVTVRDGRMICDFTGSSPQVPGPLNCTRSVLISSVRAAFKAVTDPAFPACDGCFEPLEVICPPGTIFTARRPAATSTYFEVDQMACDLVLKALAPVVPHRLTAGHYLSVCGTLLAGRGDDGSDWLLVEPQAGGWGAAAHRDGTAALFNIGDGETYILPAEVAESRYPVRVERFALNTEPGGEGRYRGGFGCVREYRVLAPAFLTASFGRHRTPPWGVAGGRPGTPNRIRVLDAGGRVRWEGGRVARLPLDPGDRVVLITGVGGGWGSPEERDPRDVERDAAWGYLREPVA</sequence>
<dbReference type="Proteomes" id="UP000008915">
    <property type="component" value="Chromosome"/>
</dbReference>
<gene>
    <name evidence="2" type="ordered locus">Tmar_1941</name>
</gene>
<dbReference type="EMBL" id="CP002344">
    <property type="protein sequence ID" value="ADU52024.1"/>
    <property type="molecule type" value="Genomic_DNA"/>
</dbReference>
<evidence type="ECO:0000313" key="2">
    <source>
        <dbReference type="EMBL" id="ADU52024.1"/>
    </source>
</evidence>
<dbReference type="AlphaFoldDB" id="E6SIT0"/>
<dbReference type="HOGENOM" id="CLU_020413_1_1_9"/>
<dbReference type="STRING" id="644966.Tmar_1941"/>
<evidence type="ECO:0000313" key="3">
    <source>
        <dbReference type="Proteomes" id="UP000008915"/>
    </source>
</evidence>
<dbReference type="eggNOG" id="COG0146">
    <property type="taxonomic scope" value="Bacteria"/>
</dbReference>
<dbReference type="PANTHER" id="PTHR11365:SF23">
    <property type="entry name" value="HYPOTHETICAL 5-OXOPROLINASE (EUROFUNG)-RELATED"/>
    <property type="match status" value="1"/>
</dbReference>
<dbReference type="InterPro" id="IPR045079">
    <property type="entry name" value="Oxoprolinase-like"/>
</dbReference>
<dbReference type="RefSeq" id="WP_013496325.1">
    <property type="nucleotide sequence ID" value="NC_014831.1"/>
</dbReference>
<dbReference type="KEGG" id="tmr:Tmar_1941"/>
<dbReference type="GO" id="GO:0005829">
    <property type="term" value="C:cytosol"/>
    <property type="evidence" value="ECO:0007669"/>
    <property type="project" value="TreeGrafter"/>
</dbReference>
<dbReference type="Pfam" id="PF02538">
    <property type="entry name" value="Hydantoinase_B"/>
    <property type="match status" value="1"/>
</dbReference>
<keyword evidence="3" id="KW-1185">Reference proteome</keyword>
<feature type="domain" description="Hydantoinase B/oxoprolinase" evidence="1">
    <location>
        <begin position="2"/>
        <end position="523"/>
    </location>
</feature>
<dbReference type="GO" id="GO:0006749">
    <property type="term" value="P:glutathione metabolic process"/>
    <property type="evidence" value="ECO:0007669"/>
    <property type="project" value="TreeGrafter"/>
</dbReference>
<dbReference type="PANTHER" id="PTHR11365">
    <property type="entry name" value="5-OXOPROLINASE RELATED"/>
    <property type="match status" value="1"/>
</dbReference>